<keyword evidence="1" id="KW-0812">Transmembrane</keyword>
<dbReference type="STRING" id="1798407.A3A16_02525"/>
<evidence type="ECO:0000256" key="1">
    <source>
        <dbReference type="SAM" id="Phobius"/>
    </source>
</evidence>
<name>A0A1G1ZQT2_9BACT</name>
<keyword evidence="1" id="KW-1133">Transmembrane helix</keyword>
<protein>
    <submittedName>
        <fullName evidence="2">Uncharacterized protein</fullName>
    </submittedName>
</protein>
<dbReference type="EMBL" id="MHJJ01000004">
    <property type="protein sequence ID" value="OGY66157.1"/>
    <property type="molecule type" value="Genomic_DNA"/>
</dbReference>
<keyword evidence="1" id="KW-0472">Membrane</keyword>
<comment type="caution">
    <text evidence="2">The sequence shown here is derived from an EMBL/GenBank/DDBJ whole genome shotgun (WGS) entry which is preliminary data.</text>
</comment>
<evidence type="ECO:0000313" key="3">
    <source>
        <dbReference type="Proteomes" id="UP000177942"/>
    </source>
</evidence>
<accession>A0A1G1ZQT2</accession>
<organism evidence="2 3">
    <name type="scientific">Candidatus Harrisonbacteria bacterium RIFCSPLOWO2_01_FULL_44_18</name>
    <dbReference type="NCBI Taxonomy" id="1798407"/>
    <lineage>
        <taxon>Bacteria</taxon>
        <taxon>Candidatus Harrisoniibacteriota</taxon>
    </lineage>
</organism>
<sequence length="71" mass="8345">MILEIINFLNTNAAGLTLVITLVAGVYKFWQFVNIKKEEGRQRDFENYHNLIERNQTAGHLSMFKLPRYTN</sequence>
<gene>
    <name evidence="2" type="ORF">A3A16_02525</name>
</gene>
<dbReference type="Proteomes" id="UP000177942">
    <property type="component" value="Unassembled WGS sequence"/>
</dbReference>
<dbReference type="AlphaFoldDB" id="A0A1G1ZQT2"/>
<reference evidence="2 3" key="1">
    <citation type="journal article" date="2016" name="Nat. Commun.">
        <title>Thousands of microbial genomes shed light on interconnected biogeochemical processes in an aquifer system.</title>
        <authorList>
            <person name="Anantharaman K."/>
            <person name="Brown C.T."/>
            <person name="Hug L.A."/>
            <person name="Sharon I."/>
            <person name="Castelle C.J."/>
            <person name="Probst A.J."/>
            <person name="Thomas B.C."/>
            <person name="Singh A."/>
            <person name="Wilkins M.J."/>
            <person name="Karaoz U."/>
            <person name="Brodie E.L."/>
            <person name="Williams K.H."/>
            <person name="Hubbard S.S."/>
            <person name="Banfield J.F."/>
        </authorList>
    </citation>
    <scope>NUCLEOTIDE SEQUENCE [LARGE SCALE GENOMIC DNA]</scope>
</reference>
<proteinExistence type="predicted"/>
<feature type="transmembrane region" description="Helical" evidence="1">
    <location>
        <begin position="12"/>
        <end position="33"/>
    </location>
</feature>
<evidence type="ECO:0000313" key="2">
    <source>
        <dbReference type="EMBL" id="OGY66157.1"/>
    </source>
</evidence>